<evidence type="ECO:0000313" key="1">
    <source>
        <dbReference type="EMBL" id="MBF6227909.1"/>
    </source>
</evidence>
<evidence type="ECO:0000313" key="2">
    <source>
        <dbReference type="Proteomes" id="UP000807309"/>
    </source>
</evidence>
<gene>
    <name evidence="1" type="ORF">IU470_22720</name>
</gene>
<protein>
    <submittedName>
        <fullName evidence="1">Uncharacterized protein</fullName>
    </submittedName>
</protein>
<keyword evidence="2" id="KW-1185">Reference proteome</keyword>
<organism evidence="1 2">
    <name type="scientific">Nocardia abscessus</name>
    <dbReference type="NCBI Taxonomy" id="120957"/>
    <lineage>
        <taxon>Bacteria</taxon>
        <taxon>Bacillati</taxon>
        <taxon>Actinomycetota</taxon>
        <taxon>Actinomycetes</taxon>
        <taxon>Mycobacteriales</taxon>
        <taxon>Nocardiaceae</taxon>
        <taxon>Nocardia</taxon>
    </lineage>
</organism>
<dbReference type="RefSeq" id="WP_195034861.1">
    <property type="nucleotide sequence ID" value="NZ_JADLRE010000018.1"/>
</dbReference>
<dbReference type="Proteomes" id="UP000807309">
    <property type="component" value="Unassembled WGS sequence"/>
</dbReference>
<name>A0ABS0CH34_9NOCA</name>
<comment type="caution">
    <text evidence="1">The sequence shown here is derived from an EMBL/GenBank/DDBJ whole genome shotgun (WGS) entry which is preliminary data.</text>
</comment>
<dbReference type="EMBL" id="JADLRE010000018">
    <property type="protein sequence ID" value="MBF6227909.1"/>
    <property type="molecule type" value="Genomic_DNA"/>
</dbReference>
<sequence length="51" mass="5481">MSAVEEFVFGVTWQVIPKALGELLGGAEPDAAERILTAIRIGRDAPTRRTA</sequence>
<proteinExistence type="predicted"/>
<reference evidence="1 2" key="1">
    <citation type="submission" date="2020-10" db="EMBL/GenBank/DDBJ databases">
        <title>Identification of Nocardia species via Next-generation sequencing and recognition of intraspecies genetic diversity.</title>
        <authorList>
            <person name="Li P."/>
            <person name="Li P."/>
            <person name="Lu B."/>
        </authorList>
    </citation>
    <scope>NUCLEOTIDE SEQUENCE [LARGE SCALE GENOMIC DNA]</scope>
    <source>
        <strain evidence="1 2">N-11</strain>
    </source>
</reference>
<accession>A0ABS0CH34</accession>